<reference evidence="8 9" key="1">
    <citation type="submission" date="2019-03" db="EMBL/GenBank/DDBJ databases">
        <title>Genomic Encyclopedia of Type Strains, Phase IV (KMG-IV): sequencing the most valuable type-strain genomes for metagenomic binning, comparative biology and taxonomic classification.</title>
        <authorList>
            <person name="Goeker M."/>
        </authorList>
    </citation>
    <scope>NUCLEOTIDE SEQUENCE [LARGE SCALE GENOMIC DNA]</scope>
    <source>
        <strain evidence="8 9">DSM 100309</strain>
    </source>
</reference>
<dbReference type="PANTHER" id="PTHR35093:SF8">
    <property type="entry name" value="OUTER MEMBRANE PROTEIN NMB0088-RELATED"/>
    <property type="match status" value="1"/>
</dbReference>
<evidence type="ECO:0000256" key="3">
    <source>
        <dbReference type="ARBA" id="ARBA00022452"/>
    </source>
</evidence>
<gene>
    <name evidence="8" type="ORF">EDC63_11518</name>
</gene>
<dbReference type="SUPFAM" id="SSF56935">
    <property type="entry name" value="Porins"/>
    <property type="match status" value="1"/>
</dbReference>
<accession>A0A4R3Y079</accession>
<name>A0A4R3Y079_9PROT</name>
<keyword evidence="5" id="KW-0732">Signal</keyword>
<evidence type="ECO:0000256" key="6">
    <source>
        <dbReference type="ARBA" id="ARBA00023136"/>
    </source>
</evidence>
<organism evidence="8 9">
    <name type="scientific">Sulfurirhabdus autotrophica</name>
    <dbReference type="NCBI Taxonomy" id="1706046"/>
    <lineage>
        <taxon>Bacteria</taxon>
        <taxon>Pseudomonadati</taxon>
        <taxon>Pseudomonadota</taxon>
        <taxon>Betaproteobacteria</taxon>
        <taxon>Nitrosomonadales</taxon>
        <taxon>Sulfuricellaceae</taxon>
        <taxon>Sulfurirhabdus</taxon>
    </lineage>
</organism>
<keyword evidence="3" id="KW-1134">Transmembrane beta strand</keyword>
<dbReference type="Gene3D" id="2.40.160.60">
    <property type="entry name" value="Outer membrane protein transport protein (OMPP1/FadL/TodX)"/>
    <property type="match status" value="1"/>
</dbReference>
<dbReference type="RefSeq" id="WP_124947188.1">
    <property type="nucleotide sequence ID" value="NZ_BHVT01000069.1"/>
</dbReference>
<dbReference type="InterPro" id="IPR005017">
    <property type="entry name" value="OMPP1/FadL/TodX"/>
</dbReference>
<evidence type="ECO:0000256" key="1">
    <source>
        <dbReference type="ARBA" id="ARBA00004571"/>
    </source>
</evidence>
<evidence type="ECO:0000256" key="5">
    <source>
        <dbReference type="ARBA" id="ARBA00022729"/>
    </source>
</evidence>
<evidence type="ECO:0000256" key="7">
    <source>
        <dbReference type="ARBA" id="ARBA00023237"/>
    </source>
</evidence>
<evidence type="ECO:0000256" key="4">
    <source>
        <dbReference type="ARBA" id="ARBA00022692"/>
    </source>
</evidence>
<sequence>MRIKSKRLLTVAAIAGLLIAPINALATNGYFMIGFGAGSTGMGGIGVTSPQDSMCVGGNPACLGEFISPQFDMGAGIIKAERYSGTNIMGAGDVAKFGPNGVTVWSDVNTYLLPGMGFVFPFTEQLSIGIAALGNGGAGTNYKTNFFSGTNDRLGVDLVQLIVPITAAYKLDATHTIGASIVPASQRFRANGLHSFDAFSSDKEHLTDNGHDYVNGLGVRFGWTGHFFDNKLTLGATYASKVYMAKFEKYKGLFAEQGTFDIPENYAVGIAIKPIENLTVALDVQQILYSGVSSVGNRGPTPTVLGVTSCDQTQPVTANNCGGTSLGADNGAGFGWKDQTVYKLGVAYNNAFPSLVGANKLTLRAGVNYGKTPIQQDQLLFSLLAPAASEWHYTAGFTYSLGDQSIMGFGSEGLISGAWTHAPMVRMSGPVIGTSGEFGIAQFGMRMNIFELAYTLKF</sequence>
<dbReference type="PANTHER" id="PTHR35093">
    <property type="entry name" value="OUTER MEMBRANE PROTEIN NMB0088-RELATED"/>
    <property type="match status" value="1"/>
</dbReference>
<keyword evidence="9" id="KW-1185">Reference proteome</keyword>
<keyword evidence="7" id="KW-0998">Cell outer membrane</keyword>
<dbReference type="EMBL" id="SMCO01000015">
    <property type="protein sequence ID" value="TCV83393.1"/>
    <property type="molecule type" value="Genomic_DNA"/>
</dbReference>
<comment type="caution">
    <text evidence="8">The sequence shown here is derived from an EMBL/GenBank/DDBJ whole genome shotgun (WGS) entry which is preliminary data.</text>
</comment>
<evidence type="ECO:0000256" key="2">
    <source>
        <dbReference type="ARBA" id="ARBA00008163"/>
    </source>
</evidence>
<protein>
    <submittedName>
        <fullName evidence="8">Long-chain fatty acid transport protein</fullName>
    </submittedName>
</protein>
<keyword evidence="4" id="KW-0812">Transmembrane</keyword>
<dbReference type="GO" id="GO:0015483">
    <property type="term" value="F:long-chain fatty acid transporting porin activity"/>
    <property type="evidence" value="ECO:0007669"/>
    <property type="project" value="TreeGrafter"/>
</dbReference>
<dbReference type="Proteomes" id="UP000295367">
    <property type="component" value="Unassembled WGS sequence"/>
</dbReference>
<dbReference type="GO" id="GO:0009279">
    <property type="term" value="C:cell outer membrane"/>
    <property type="evidence" value="ECO:0007669"/>
    <property type="project" value="UniProtKB-SubCell"/>
</dbReference>
<evidence type="ECO:0000313" key="8">
    <source>
        <dbReference type="EMBL" id="TCV83393.1"/>
    </source>
</evidence>
<evidence type="ECO:0000313" key="9">
    <source>
        <dbReference type="Proteomes" id="UP000295367"/>
    </source>
</evidence>
<dbReference type="AlphaFoldDB" id="A0A4R3Y079"/>
<keyword evidence="6" id="KW-0472">Membrane</keyword>
<comment type="similarity">
    <text evidence="2">Belongs to the OmpP1/FadL family.</text>
</comment>
<dbReference type="Pfam" id="PF03349">
    <property type="entry name" value="Toluene_X"/>
    <property type="match status" value="1"/>
</dbReference>
<comment type="subcellular location">
    <subcellularLocation>
        <location evidence="1">Cell outer membrane</location>
        <topology evidence="1">Multi-pass membrane protein</topology>
    </subcellularLocation>
</comment>
<dbReference type="OrthoDB" id="19849at2"/>
<proteinExistence type="inferred from homology"/>